<evidence type="ECO:0000256" key="1">
    <source>
        <dbReference type="SAM" id="SignalP"/>
    </source>
</evidence>
<evidence type="ECO:0000313" key="2">
    <source>
        <dbReference type="EMBL" id="KAG0262008.1"/>
    </source>
</evidence>
<dbReference type="EMBL" id="JAAAJA010000109">
    <property type="protein sequence ID" value="KAG0262008.1"/>
    <property type="molecule type" value="Genomic_DNA"/>
</dbReference>
<organism evidence="2 3">
    <name type="scientific">Mortierella polycephala</name>
    <dbReference type="NCBI Taxonomy" id="41804"/>
    <lineage>
        <taxon>Eukaryota</taxon>
        <taxon>Fungi</taxon>
        <taxon>Fungi incertae sedis</taxon>
        <taxon>Mucoromycota</taxon>
        <taxon>Mortierellomycotina</taxon>
        <taxon>Mortierellomycetes</taxon>
        <taxon>Mortierellales</taxon>
        <taxon>Mortierellaceae</taxon>
        <taxon>Mortierella</taxon>
    </lineage>
</organism>
<evidence type="ECO:0000313" key="3">
    <source>
        <dbReference type="Proteomes" id="UP000726737"/>
    </source>
</evidence>
<comment type="caution">
    <text evidence="2">The sequence shown here is derived from an EMBL/GenBank/DDBJ whole genome shotgun (WGS) entry which is preliminary data.</text>
</comment>
<reference evidence="2" key="1">
    <citation type="journal article" date="2020" name="Fungal Divers.">
        <title>Resolving the Mortierellaceae phylogeny through synthesis of multi-gene phylogenetics and phylogenomics.</title>
        <authorList>
            <person name="Vandepol N."/>
            <person name="Liber J."/>
            <person name="Desiro A."/>
            <person name="Na H."/>
            <person name="Kennedy M."/>
            <person name="Barry K."/>
            <person name="Grigoriev I.V."/>
            <person name="Miller A.N."/>
            <person name="O'Donnell K."/>
            <person name="Stajich J.E."/>
            <person name="Bonito G."/>
        </authorList>
    </citation>
    <scope>NUCLEOTIDE SEQUENCE</scope>
    <source>
        <strain evidence="2">KOD948</strain>
    </source>
</reference>
<feature type="chain" id="PRO_5040455579" evidence="1">
    <location>
        <begin position="22"/>
        <end position="153"/>
    </location>
</feature>
<gene>
    <name evidence="2" type="ORF">BG011_000432</name>
</gene>
<proteinExistence type="predicted"/>
<keyword evidence="3" id="KW-1185">Reference proteome</keyword>
<dbReference type="AlphaFoldDB" id="A0A9P6Q752"/>
<protein>
    <submittedName>
        <fullName evidence="2">Uncharacterized protein</fullName>
    </submittedName>
</protein>
<dbReference type="Proteomes" id="UP000726737">
    <property type="component" value="Unassembled WGS sequence"/>
</dbReference>
<sequence length="153" mass="15698">MARLSFLTALSMITVSQLVFGTPMDPFAYGGGPGYAVGSGYGDAGYQPAMEVPVAPVSIAPQTDFIPVSNVLPVINVYPPELNDYTDYYGYPPFGYPPYDRPIPLGGPLDGPFGPLGGPFGPLGGPFGNPMGGPLSGPMVGPGFAPGVIPPSF</sequence>
<dbReference type="OrthoDB" id="2448394at2759"/>
<keyword evidence="1" id="KW-0732">Signal</keyword>
<accession>A0A9P6Q752</accession>
<feature type="signal peptide" evidence="1">
    <location>
        <begin position="1"/>
        <end position="21"/>
    </location>
</feature>
<name>A0A9P6Q752_9FUNG</name>